<name>A0A1Q9CMS6_SYMMI</name>
<proteinExistence type="predicted"/>
<evidence type="ECO:0000256" key="1">
    <source>
        <dbReference type="SAM" id="MobiDB-lite"/>
    </source>
</evidence>
<dbReference type="AlphaFoldDB" id="A0A1Q9CMS6"/>
<dbReference type="EMBL" id="LSRX01001058">
    <property type="protein sequence ID" value="OLP84228.1"/>
    <property type="molecule type" value="Genomic_DNA"/>
</dbReference>
<protein>
    <submittedName>
        <fullName evidence="2">Uncharacterized protein</fullName>
    </submittedName>
</protein>
<keyword evidence="3" id="KW-1185">Reference proteome</keyword>
<sequence length="741" mass="82906">MSPSGVVATTASEPLGAGDAGVGNATQDGQSYGPVETGVAKRTMTVAVATTPTSSPPTWSQQERAMATQTSQQHEVFTSMDQPGYEGVQNGLVGDIDPEIGANVDSEAWSFLSGCGSSPASWTTMGAIANEFTNATRKAPPAPEGPPQAFGCYLVKPSSAEEKCGDGYSAWWVFNVGYADESGSYWWRINERSDKVEFGDWLHCIENVMGDLSSFSTEWWQYVTNDASVYYQKYQQADQFARLRGASVLLTAAPEEIRKEAVSALRQWARYYQRAKDLKLNTPDPPIMLRSLEGMVKKPLADHAEINFRMNLLRYHLKVDFSPTEDAIMAIHRAYLAEFEQLGYKRQKPDSGGGSDANVANEGDAQKLMKAFMEQKGAAVIRTLRVEPDKNVVRDAVDSPALKLMRETEELTRLSKMGQRDAYRVQMNQNKAGTILATENTQPIVPLGTLVKALGYEFTWDRGRCRLRHPSKKEVRVFTRSTCSEEKGWKDRVRDYVASGSFEDGVKAVMCSPFMHHVPGDDQLKILPKTPQTTQKWAWMKQFPLNRAKRRQLWQSKEWVVPLFMGKGVRHDLPGLVEVDLQKGWNLNDEKVYGTFIWAARSGDCERDRVVEESHKDQDDPSPKVSLCVEYPEDPRTYLPEGEQKNTCVSVWRTDFIKVFEEALGMSRIQFEQGALGSMTKRPTCCLTNLVLGIHGMKDPRGYVDPGGAEGDQSVWPHGFRMAFADAIHEWERKAGQPALR</sequence>
<gene>
    <name evidence="2" type="ORF">AK812_SmicGene34939</name>
</gene>
<accession>A0A1Q9CMS6</accession>
<feature type="region of interest" description="Disordered" evidence="1">
    <location>
        <begin position="1"/>
        <end position="37"/>
    </location>
</feature>
<reference evidence="2 3" key="1">
    <citation type="submission" date="2016-02" db="EMBL/GenBank/DDBJ databases">
        <title>Genome analysis of coral dinoflagellate symbionts highlights evolutionary adaptations to a symbiotic lifestyle.</title>
        <authorList>
            <person name="Aranda M."/>
            <person name="Li Y."/>
            <person name="Liew Y.J."/>
            <person name="Baumgarten S."/>
            <person name="Simakov O."/>
            <person name="Wilson M."/>
            <person name="Piel J."/>
            <person name="Ashoor H."/>
            <person name="Bougouffa S."/>
            <person name="Bajic V.B."/>
            <person name="Ryu T."/>
            <person name="Ravasi T."/>
            <person name="Bayer T."/>
            <person name="Micklem G."/>
            <person name="Kim H."/>
            <person name="Bhak J."/>
            <person name="Lajeunesse T.C."/>
            <person name="Voolstra C.R."/>
        </authorList>
    </citation>
    <scope>NUCLEOTIDE SEQUENCE [LARGE SCALE GENOMIC DNA]</scope>
    <source>
        <strain evidence="2 3">CCMP2467</strain>
    </source>
</reference>
<feature type="compositionally biased region" description="Polar residues" evidence="1">
    <location>
        <begin position="1"/>
        <end position="12"/>
    </location>
</feature>
<organism evidence="2 3">
    <name type="scientific">Symbiodinium microadriaticum</name>
    <name type="common">Dinoflagellate</name>
    <name type="synonym">Zooxanthella microadriatica</name>
    <dbReference type="NCBI Taxonomy" id="2951"/>
    <lineage>
        <taxon>Eukaryota</taxon>
        <taxon>Sar</taxon>
        <taxon>Alveolata</taxon>
        <taxon>Dinophyceae</taxon>
        <taxon>Suessiales</taxon>
        <taxon>Symbiodiniaceae</taxon>
        <taxon>Symbiodinium</taxon>
    </lineage>
</organism>
<evidence type="ECO:0000313" key="3">
    <source>
        <dbReference type="Proteomes" id="UP000186817"/>
    </source>
</evidence>
<comment type="caution">
    <text evidence="2">The sequence shown here is derived from an EMBL/GenBank/DDBJ whole genome shotgun (WGS) entry which is preliminary data.</text>
</comment>
<dbReference type="Proteomes" id="UP000186817">
    <property type="component" value="Unassembled WGS sequence"/>
</dbReference>
<evidence type="ECO:0000313" key="2">
    <source>
        <dbReference type="EMBL" id="OLP84228.1"/>
    </source>
</evidence>
<dbReference type="OrthoDB" id="415601at2759"/>